<evidence type="ECO:0000256" key="2">
    <source>
        <dbReference type="ARBA" id="ARBA00022574"/>
    </source>
</evidence>
<organism evidence="5 6">
    <name type="scientific">Opisthorchis viverrini</name>
    <name type="common">Southeast Asian liver fluke</name>
    <dbReference type="NCBI Taxonomy" id="6198"/>
    <lineage>
        <taxon>Eukaryota</taxon>
        <taxon>Metazoa</taxon>
        <taxon>Spiralia</taxon>
        <taxon>Lophotrochozoa</taxon>
        <taxon>Platyhelminthes</taxon>
        <taxon>Trematoda</taxon>
        <taxon>Digenea</taxon>
        <taxon>Opisthorchiida</taxon>
        <taxon>Opisthorchiata</taxon>
        <taxon>Opisthorchiidae</taxon>
        <taxon>Opisthorchis</taxon>
    </lineage>
</organism>
<feature type="compositionally biased region" description="Polar residues" evidence="4">
    <location>
        <begin position="630"/>
        <end position="644"/>
    </location>
</feature>
<evidence type="ECO:0000256" key="4">
    <source>
        <dbReference type="SAM" id="MobiDB-lite"/>
    </source>
</evidence>
<dbReference type="InterPro" id="IPR018067">
    <property type="entry name" value="PP2A_PR55_CS"/>
</dbReference>
<dbReference type="GO" id="GO:0000159">
    <property type="term" value="C:protein phosphatase type 2A complex"/>
    <property type="evidence" value="ECO:0007669"/>
    <property type="project" value="InterPro"/>
</dbReference>
<sequence>MGRICEPTSLFSCILYGSLPCILVHGERQPLTDKDKTDPGNLGKSLDPVHQSSQSNGIFHKPRGRHIWTPLTVVVNLSLQRRFHVFLLGDNFTCLEFNDTGELLAVGDKGGHVTVFKANDESLTSFCREQDDGVYDVYCAFTSHEPEFDYLKSLEIEEKINSINWLPNVTAAHHLLSANDKTIKLWRLSERRREAYNFNTRDDDGSESLWNADQSNSSIIGPPVPTLRSATQLRIPRFRPVPHLTVESRPRRMYANAHMYHINAISLNCDQETFLSADDLRINLWHLEVSDQSFTIVDLKPPNMEDLSEVITCARFHPSQCHLLAYSTSRGVIRLCDMRIRALCDNHVLAFEDPRLSHNLGFFADIIASLSDFRFAHSGQYVLARDYLSLKVWDIRMGDRPCELYSIHEPFRSQLCMLYENDAIFDKFLCSWSSDDRYVSTGSYGNLFRIFDRHTGSDRLYDLNNENDIDPSPDLVTAIPLVPKHFVSPEDPLGSTLGVSTVCVTSVDAIESLMGDIEHSGMSSGSDIASPSGVSESTNEFDSLDGSFESVDKDTGCLEPLSEPADLRASVDPPDTSVNLPTGSKRRKQTLFERASETELLQPPNPICKSPRHHRRKQKFGQPEERNLAVPTSQNCPDTNSNGCSDREPKVIDSSSLLNERIRRRLERHQLFGERLSDKAMPLNDLRQLDCQRKVLHVAWHPRLRKLATVSGNQLFVVRGVEPPTTIVGRPAEASDCRTFSTEDNVEFQAEPVINGYLEASGDMLPSDGLPTAKRRRRRGHYRPNPPHPSSPGHPSKDLVESSSDPVPRQDALYPFAVSVPLQADSTAPFDHPDQVLGSTMNQNLSCTNNPSHSPLVHSTTEQTFR</sequence>
<dbReference type="SMART" id="SM00320">
    <property type="entry name" value="WD40"/>
    <property type="match status" value="6"/>
</dbReference>
<feature type="region of interest" description="Disordered" evidence="4">
    <location>
        <begin position="32"/>
        <end position="54"/>
    </location>
</feature>
<dbReference type="KEGG" id="ovi:T265_10978"/>
<accession>A0A074Z0B1</accession>
<evidence type="ECO:0000256" key="1">
    <source>
        <dbReference type="ARBA" id="ARBA00008259"/>
    </source>
</evidence>
<dbReference type="RefSeq" id="XP_009175771.1">
    <property type="nucleotide sequence ID" value="XM_009177507.1"/>
</dbReference>
<dbReference type="GeneID" id="20325146"/>
<keyword evidence="6" id="KW-1185">Reference proteome</keyword>
<feature type="compositionally biased region" description="Polar residues" evidence="4">
    <location>
        <begin position="837"/>
        <end position="866"/>
    </location>
</feature>
<dbReference type="InterPro" id="IPR000009">
    <property type="entry name" value="PP2A_PR55"/>
</dbReference>
<feature type="region of interest" description="Disordered" evidence="4">
    <location>
        <begin position="518"/>
        <end position="650"/>
    </location>
</feature>
<dbReference type="Gene3D" id="2.130.10.10">
    <property type="entry name" value="YVTN repeat-like/Quinoprotein amine dehydrogenase"/>
    <property type="match status" value="2"/>
</dbReference>
<name>A0A074Z0B1_OPIVI</name>
<reference evidence="5 6" key="1">
    <citation type="submission" date="2013-11" db="EMBL/GenBank/DDBJ databases">
        <title>Opisthorchis viverrini - life in the bile duct.</title>
        <authorList>
            <person name="Young N.D."/>
            <person name="Nagarajan N."/>
            <person name="Lin S.J."/>
            <person name="Korhonen P.K."/>
            <person name="Jex A.R."/>
            <person name="Hall R.S."/>
            <person name="Safavi-Hemami H."/>
            <person name="Kaewkong W."/>
            <person name="Bertrand D."/>
            <person name="Gao S."/>
            <person name="Seet Q."/>
            <person name="Wongkham S."/>
            <person name="Teh B.T."/>
            <person name="Wongkham C."/>
            <person name="Intapan P.M."/>
            <person name="Maleewong W."/>
            <person name="Yang X."/>
            <person name="Hu M."/>
            <person name="Wang Z."/>
            <person name="Hofmann A."/>
            <person name="Sternberg P.W."/>
            <person name="Tan P."/>
            <person name="Wang J."/>
            <person name="Gasser R.B."/>
        </authorList>
    </citation>
    <scope>NUCLEOTIDE SEQUENCE [LARGE SCALE GENOMIC DNA]</scope>
</reference>
<evidence type="ECO:0008006" key="7">
    <source>
        <dbReference type="Google" id="ProtNLM"/>
    </source>
</evidence>
<dbReference type="InterPro" id="IPR015943">
    <property type="entry name" value="WD40/YVTN_repeat-like_dom_sf"/>
</dbReference>
<feature type="compositionally biased region" description="Polar residues" evidence="4">
    <location>
        <begin position="521"/>
        <end position="541"/>
    </location>
</feature>
<gene>
    <name evidence="5" type="ORF">T265_10978</name>
</gene>
<dbReference type="PANTHER" id="PTHR11871">
    <property type="entry name" value="PROTEIN PHOSPHATASE PP2A REGULATORY SUBUNIT B"/>
    <property type="match status" value="1"/>
</dbReference>
<dbReference type="OrthoDB" id="6274823at2759"/>
<dbReference type="PROSITE" id="PS01024">
    <property type="entry name" value="PR55_1"/>
    <property type="match status" value="1"/>
</dbReference>
<evidence type="ECO:0000256" key="3">
    <source>
        <dbReference type="ARBA" id="ARBA00022737"/>
    </source>
</evidence>
<comment type="similarity">
    <text evidence="1">Belongs to the phosphatase 2A regulatory subunit B family.</text>
</comment>
<dbReference type="GO" id="GO:0019888">
    <property type="term" value="F:protein phosphatase regulator activity"/>
    <property type="evidence" value="ECO:0007669"/>
    <property type="project" value="InterPro"/>
</dbReference>
<feature type="region of interest" description="Disordered" evidence="4">
    <location>
        <begin position="825"/>
        <end position="866"/>
    </location>
</feature>
<dbReference type="EMBL" id="KL597052">
    <property type="protein sequence ID" value="KER20476.1"/>
    <property type="molecule type" value="Genomic_DNA"/>
</dbReference>
<protein>
    <recommendedName>
        <fullName evidence="7">Serine/threonine-protein phosphatase 2A 55 kDa regulatory subunit B</fullName>
    </recommendedName>
</protein>
<feature type="region of interest" description="Disordered" evidence="4">
    <location>
        <begin position="777"/>
        <end position="808"/>
    </location>
</feature>
<feature type="compositionally biased region" description="Basic residues" evidence="4">
    <location>
        <begin position="610"/>
        <end position="619"/>
    </location>
</feature>
<dbReference type="PRINTS" id="PR00600">
    <property type="entry name" value="PP2APR55"/>
</dbReference>
<keyword evidence="2" id="KW-0853">WD repeat</keyword>
<dbReference type="SUPFAM" id="SSF50978">
    <property type="entry name" value="WD40 repeat-like"/>
    <property type="match status" value="1"/>
</dbReference>
<dbReference type="InterPro" id="IPR036322">
    <property type="entry name" value="WD40_repeat_dom_sf"/>
</dbReference>
<evidence type="ECO:0000313" key="6">
    <source>
        <dbReference type="Proteomes" id="UP000054324"/>
    </source>
</evidence>
<dbReference type="Proteomes" id="UP000054324">
    <property type="component" value="Unassembled WGS sequence"/>
</dbReference>
<dbReference type="CTD" id="20325146"/>
<dbReference type="STRING" id="6198.A0A074Z0B1"/>
<dbReference type="AlphaFoldDB" id="A0A074Z0B1"/>
<dbReference type="InterPro" id="IPR001680">
    <property type="entry name" value="WD40_rpt"/>
</dbReference>
<keyword evidence="3" id="KW-0677">Repeat</keyword>
<proteinExistence type="inferred from homology"/>
<evidence type="ECO:0000313" key="5">
    <source>
        <dbReference type="EMBL" id="KER20476.1"/>
    </source>
</evidence>